<sequence length="48" mass="5560">MAGAVVSILLFGFLLLYSFDFTKLRQQNTTIIEQNERIISLLEEIKNK</sequence>
<evidence type="ECO:0000313" key="2">
    <source>
        <dbReference type="Proteomes" id="UP000183988"/>
    </source>
</evidence>
<keyword evidence="2" id="KW-1185">Reference proteome</keyword>
<evidence type="ECO:0000313" key="1">
    <source>
        <dbReference type="EMBL" id="SHG45870.1"/>
    </source>
</evidence>
<reference evidence="1 2" key="1">
    <citation type="submission" date="2016-11" db="EMBL/GenBank/DDBJ databases">
        <authorList>
            <person name="Jaros S."/>
            <person name="Januszkiewicz K."/>
            <person name="Wedrychowicz H."/>
        </authorList>
    </citation>
    <scope>NUCLEOTIDE SEQUENCE [LARGE SCALE GENOMIC DNA]</scope>
    <source>
        <strain evidence="1 2">IBRC-M 10683</strain>
    </source>
</reference>
<dbReference type="STRING" id="930117.SAMN05216225_103432"/>
<accession>A0A1M5JZY9</accession>
<dbReference type="AlphaFoldDB" id="A0A1M5JZY9"/>
<gene>
    <name evidence="1" type="ORF">SAMN05216225_103432</name>
</gene>
<name>A0A1M5JZY9_9BACI</name>
<dbReference type="RefSeq" id="WP_200801071.1">
    <property type="nucleotide sequence ID" value="NZ_FQVW01000034.1"/>
</dbReference>
<proteinExistence type="predicted"/>
<protein>
    <submittedName>
        <fullName evidence="1">Uncharacterized protein</fullName>
    </submittedName>
</protein>
<organism evidence="1 2">
    <name type="scientific">Ornithinibacillus halophilus</name>
    <dbReference type="NCBI Taxonomy" id="930117"/>
    <lineage>
        <taxon>Bacteria</taxon>
        <taxon>Bacillati</taxon>
        <taxon>Bacillota</taxon>
        <taxon>Bacilli</taxon>
        <taxon>Bacillales</taxon>
        <taxon>Bacillaceae</taxon>
        <taxon>Ornithinibacillus</taxon>
    </lineage>
</organism>
<dbReference type="Proteomes" id="UP000183988">
    <property type="component" value="Unassembled WGS sequence"/>
</dbReference>
<dbReference type="EMBL" id="FQVW01000034">
    <property type="protein sequence ID" value="SHG45870.1"/>
    <property type="molecule type" value="Genomic_DNA"/>
</dbReference>